<dbReference type="InterPro" id="IPR045057">
    <property type="entry name" value="Gcn5-rel_NAT"/>
</dbReference>
<evidence type="ECO:0000259" key="1">
    <source>
        <dbReference type="PROSITE" id="PS51729"/>
    </source>
</evidence>
<dbReference type="Pfam" id="PF14542">
    <property type="entry name" value="Acetyltransf_CG"/>
    <property type="match status" value="1"/>
</dbReference>
<dbReference type="PANTHER" id="PTHR31435:SF10">
    <property type="entry name" value="BSR4717 PROTEIN"/>
    <property type="match status" value="1"/>
</dbReference>
<dbReference type="PANTHER" id="PTHR31435">
    <property type="entry name" value="PROTEIN NATD1"/>
    <property type="match status" value="1"/>
</dbReference>
<dbReference type="Gene3D" id="3.40.630.30">
    <property type="match status" value="1"/>
</dbReference>
<comment type="caution">
    <text evidence="2">The sequence shown here is derived from an EMBL/GenBank/DDBJ whole genome shotgun (WGS) entry which is preliminary data.</text>
</comment>
<dbReference type="SUPFAM" id="SSF55729">
    <property type="entry name" value="Acyl-CoA N-acyltransferases (Nat)"/>
    <property type="match status" value="1"/>
</dbReference>
<name>A0ABP6NMP3_9ACTN</name>
<dbReference type="InterPro" id="IPR016181">
    <property type="entry name" value="Acyl_CoA_acyltransferase"/>
</dbReference>
<sequence length="106" mass="11795">MSDSTEQAEQAELTVRDVPDEHRYEIREGERVLGIAVYRRRGDITEFLHTEVDQDAGRPGVGGTLVRAALDDVRARGGSVVPSCPFVRGWIDRHGEYADLVVRSDS</sequence>
<evidence type="ECO:0000313" key="2">
    <source>
        <dbReference type="EMBL" id="GAA3153341.1"/>
    </source>
</evidence>
<dbReference type="EMBL" id="BAAAVV010000001">
    <property type="protein sequence ID" value="GAA3153341.1"/>
    <property type="molecule type" value="Genomic_DNA"/>
</dbReference>
<dbReference type="RefSeq" id="WP_344686447.1">
    <property type="nucleotide sequence ID" value="NZ_BAAAVV010000001.1"/>
</dbReference>
<evidence type="ECO:0000313" key="3">
    <source>
        <dbReference type="Proteomes" id="UP001499924"/>
    </source>
</evidence>
<feature type="domain" description="N-acetyltransferase" evidence="1">
    <location>
        <begin position="16"/>
        <end position="102"/>
    </location>
</feature>
<organism evidence="2 3">
    <name type="scientific">Blastococcus jejuensis</name>
    <dbReference type="NCBI Taxonomy" id="351224"/>
    <lineage>
        <taxon>Bacteria</taxon>
        <taxon>Bacillati</taxon>
        <taxon>Actinomycetota</taxon>
        <taxon>Actinomycetes</taxon>
        <taxon>Geodermatophilales</taxon>
        <taxon>Geodermatophilaceae</taxon>
        <taxon>Blastococcus</taxon>
    </lineage>
</organism>
<keyword evidence="3" id="KW-1185">Reference proteome</keyword>
<dbReference type="InterPro" id="IPR031165">
    <property type="entry name" value="GNAT_YJDJ"/>
</dbReference>
<proteinExistence type="predicted"/>
<gene>
    <name evidence="2" type="ORF">GCM10010531_00230</name>
</gene>
<accession>A0ABP6NMP3</accession>
<dbReference type="PROSITE" id="PS51729">
    <property type="entry name" value="GNAT_YJDJ"/>
    <property type="match status" value="1"/>
</dbReference>
<protein>
    <submittedName>
        <fullName evidence="2">GNAT family N-acetyltransferase</fullName>
    </submittedName>
</protein>
<reference evidence="3" key="1">
    <citation type="journal article" date="2019" name="Int. J. Syst. Evol. Microbiol.">
        <title>The Global Catalogue of Microorganisms (GCM) 10K type strain sequencing project: providing services to taxonomists for standard genome sequencing and annotation.</title>
        <authorList>
            <consortium name="The Broad Institute Genomics Platform"/>
            <consortium name="The Broad Institute Genome Sequencing Center for Infectious Disease"/>
            <person name="Wu L."/>
            <person name="Ma J."/>
        </authorList>
    </citation>
    <scope>NUCLEOTIDE SEQUENCE [LARGE SCALE GENOMIC DNA]</scope>
    <source>
        <strain evidence="3">JCM 15614</strain>
    </source>
</reference>
<dbReference type="Proteomes" id="UP001499924">
    <property type="component" value="Unassembled WGS sequence"/>
</dbReference>